<dbReference type="Gene3D" id="3.40.50.150">
    <property type="entry name" value="Vaccinia Virus protein VP39"/>
    <property type="match status" value="1"/>
</dbReference>
<feature type="transmembrane region" description="Helical" evidence="6">
    <location>
        <begin position="104"/>
        <end position="122"/>
    </location>
</feature>
<dbReference type="PANTHER" id="PTHR12300:SF161">
    <property type="entry name" value="RECEPTOR EXPRESSION-ENHANCING PROTEIN"/>
    <property type="match status" value="1"/>
</dbReference>
<gene>
    <name evidence="7" type="ORF">HJC23_002725</name>
</gene>
<dbReference type="PANTHER" id="PTHR12300">
    <property type="entry name" value="HVA22-LIKE PROTEINS"/>
    <property type="match status" value="1"/>
</dbReference>
<organism evidence="7 8">
    <name type="scientific">Cyclotella cryptica</name>
    <dbReference type="NCBI Taxonomy" id="29204"/>
    <lineage>
        <taxon>Eukaryota</taxon>
        <taxon>Sar</taxon>
        <taxon>Stramenopiles</taxon>
        <taxon>Ochrophyta</taxon>
        <taxon>Bacillariophyta</taxon>
        <taxon>Coscinodiscophyceae</taxon>
        <taxon>Thalassiosirophycidae</taxon>
        <taxon>Stephanodiscales</taxon>
        <taxon>Stephanodiscaceae</taxon>
        <taxon>Cyclotella</taxon>
    </lineage>
</organism>
<evidence type="ECO:0000256" key="4">
    <source>
        <dbReference type="ARBA" id="ARBA00022989"/>
    </source>
</evidence>
<evidence type="ECO:0000256" key="5">
    <source>
        <dbReference type="ARBA" id="ARBA00023136"/>
    </source>
</evidence>
<evidence type="ECO:0000256" key="3">
    <source>
        <dbReference type="ARBA" id="ARBA00022692"/>
    </source>
</evidence>
<dbReference type="SUPFAM" id="SSF53335">
    <property type="entry name" value="S-adenosyl-L-methionine-dependent methyltransferases"/>
    <property type="match status" value="1"/>
</dbReference>
<reference evidence="7 8" key="1">
    <citation type="journal article" date="2020" name="G3 (Bethesda)">
        <title>Improved Reference Genome for Cyclotella cryptica CCMP332, a Model for Cell Wall Morphogenesis, Salinity Adaptation, and Lipid Production in Diatoms (Bacillariophyta).</title>
        <authorList>
            <person name="Roberts W.R."/>
            <person name="Downey K.M."/>
            <person name="Ruck E.C."/>
            <person name="Traller J.C."/>
            <person name="Alverson A.J."/>
        </authorList>
    </citation>
    <scope>NUCLEOTIDE SEQUENCE [LARGE SCALE GENOMIC DNA]</scope>
    <source>
        <strain evidence="7 8">CCMP332</strain>
    </source>
</reference>
<feature type="transmembrane region" description="Helical" evidence="6">
    <location>
        <begin position="262"/>
        <end position="279"/>
    </location>
</feature>
<sequence>MSEENSLWITTICSLTVLAAASLSYKFIEPNQGLDWRSHAVFVAVALALIVFLPVNIASYIFTELTVTLVGCVYPIYRATKAVCTPEENDDKEWLQDSTDISQYWMLGGVLFMLTTWVDNVIETEKTNVVWLGSLLFLSFWLYFPLTCGALLVYNNITEPFLGPRLKPLHKQMSNFILAVYQMLANATHLYLVWIIFMFLPAGFKRVVAIAIGTVYPFVCSVTAAATEDIEDDTYWLTYWAVYGCLFLFMDLSETLMGRIPGFYTLVILTTIYLMLPMFRGADKVFRKVLVPLAGLQELLILRDSIQIKKQMLKDLDPERAKLVSKSIAKFFNDDGEKEADPAVLKGEFMQSWLALKIPKIKLSFGKSEEVDKSPTETTGLQGWENFYRTGRELPLQETLDVVEDEASSLEYEWHSHIPHSAIIDAIAPSINAALQHSSLSTSRDGRKPSILIIGCGNSSLPRILHDAFSHPVRITCLDYSAVCIDMIRQMYSDSCPNMDFVVGDAMKLKDVLDKHNCKYKLNSNIEGKRENEYHYDVVVDKGLMDALMCGEGFEIETLQRGIDQVLTTNDWGIHVLICFPLSTGTKETLVDLGKSCDRGERNETGPNLFWKFDLQVEGHENGRATFNVGKRSMEGSV</sequence>
<accession>A0ABD3PAS8</accession>
<evidence type="ECO:0000313" key="8">
    <source>
        <dbReference type="Proteomes" id="UP001516023"/>
    </source>
</evidence>
<keyword evidence="8" id="KW-1185">Reference proteome</keyword>
<evidence type="ECO:0000313" key="7">
    <source>
        <dbReference type="EMBL" id="KAL3785270.1"/>
    </source>
</evidence>
<feature type="transmembrane region" description="Helical" evidence="6">
    <location>
        <begin position="129"/>
        <end position="154"/>
    </location>
</feature>
<dbReference type="Pfam" id="PF03134">
    <property type="entry name" value="TB2_DP1_HVA22"/>
    <property type="match status" value="2"/>
</dbReference>
<dbReference type="InterPro" id="IPR004345">
    <property type="entry name" value="TB2_DP1_HVA22"/>
</dbReference>
<proteinExistence type="inferred from homology"/>
<comment type="similarity">
    <text evidence="2">Belongs to the DP1 family.</text>
</comment>
<comment type="caution">
    <text evidence="7">The sequence shown here is derived from an EMBL/GenBank/DDBJ whole genome shotgun (WGS) entry which is preliminary data.</text>
</comment>
<evidence type="ECO:0008006" key="9">
    <source>
        <dbReference type="Google" id="ProtNLM"/>
    </source>
</evidence>
<feature type="transmembrane region" description="Helical" evidence="6">
    <location>
        <begin position="40"/>
        <end position="62"/>
    </location>
</feature>
<name>A0ABD3PAS8_9STRA</name>
<dbReference type="Proteomes" id="UP001516023">
    <property type="component" value="Unassembled WGS sequence"/>
</dbReference>
<dbReference type="InterPro" id="IPR029063">
    <property type="entry name" value="SAM-dependent_MTases_sf"/>
</dbReference>
<feature type="transmembrane region" description="Helical" evidence="6">
    <location>
        <begin position="207"/>
        <end position="227"/>
    </location>
</feature>
<evidence type="ECO:0000256" key="6">
    <source>
        <dbReference type="SAM" id="Phobius"/>
    </source>
</evidence>
<keyword evidence="3 6" id="KW-0812">Transmembrane</keyword>
<evidence type="ECO:0000256" key="1">
    <source>
        <dbReference type="ARBA" id="ARBA00004141"/>
    </source>
</evidence>
<keyword evidence="4 6" id="KW-1133">Transmembrane helix</keyword>
<comment type="subcellular location">
    <subcellularLocation>
        <location evidence="1">Membrane</location>
        <topology evidence="1">Multi-pass membrane protein</topology>
    </subcellularLocation>
</comment>
<feature type="transmembrane region" description="Helical" evidence="6">
    <location>
        <begin position="174"/>
        <end position="200"/>
    </location>
</feature>
<feature type="transmembrane region" description="Helical" evidence="6">
    <location>
        <begin position="233"/>
        <end position="250"/>
    </location>
</feature>
<dbReference type="AlphaFoldDB" id="A0ABD3PAS8"/>
<feature type="transmembrane region" description="Helical" evidence="6">
    <location>
        <begin position="6"/>
        <end position="28"/>
    </location>
</feature>
<evidence type="ECO:0000256" key="2">
    <source>
        <dbReference type="ARBA" id="ARBA00008573"/>
    </source>
</evidence>
<keyword evidence="5 6" id="KW-0472">Membrane</keyword>
<dbReference type="EMBL" id="JABMIG020000218">
    <property type="protein sequence ID" value="KAL3785270.1"/>
    <property type="molecule type" value="Genomic_DNA"/>
</dbReference>
<protein>
    <recommendedName>
        <fullName evidence="9">Methyltransferase domain-containing protein</fullName>
    </recommendedName>
</protein>
<dbReference type="GO" id="GO:0016020">
    <property type="term" value="C:membrane"/>
    <property type="evidence" value="ECO:0007669"/>
    <property type="project" value="UniProtKB-SubCell"/>
</dbReference>